<name>A0A8S1YKA1_9CILI</name>
<evidence type="ECO:0000256" key="1">
    <source>
        <dbReference type="SAM" id="SignalP"/>
    </source>
</evidence>
<accession>A0A8S1YKA1</accession>
<gene>
    <name evidence="2" type="ORF">PPENT_87.1.T2030008</name>
</gene>
<proteinExistence type="predicted"/>
<dbReference type="AlphaFoldDB" id="A0A8S1YKA1"/>
<protein>
    <recommendedName>
        <fullName evidence="4">Transmembrane protein</fullName>
    </recommendedName>
</protein>
<feature type="signal peptide" evidence="1">
    <location>
        <begin position="1"/>
        <end position="18"/>
    </location>
</feature>
<evidence type="ECO:0000313" key="2">
    <source>
        <dbReference type="EMBL" id="CAD8214279.1"/>
    </source>
</evidence>
<evidence type="ECO:0008006" key="4">
    <source>
        <dbReference type="Google" id="ProtNLM"/>
    </source>
</evidence>
<dbReference type="Proteomes" id="UP000689195">
    <property type="component" value="Unassembled WGS sequence"/>
</dbReference>
<sequence>MLIFLIIFFQTFSFLANSISNCKFWGFPQLINKFNLRGHYQDVASEFNGAFIKSARYNIFVGPPLNISPLRYQLYYVNNTYGHMYTDTSIDIQFSQAYEINQIIVWLYDIDGRNHCFKIIAIDQYNQETELFQGLNLIGMVKITFQDQIIQTVKIVNLPGGTSSKLAIIKISAFYANWNLI</sequence>
<keyword evidence="3" id="KW-1185">Reference proteome</keyword>
<dbReference type="EMBL" id="CAJJDO010000203">
    <property type="protein sequence ID" value="CAD8214279.1"/>
    <property type="molecule type" value="Genomic_DNA"/>
</dbReference>
<evidence type="ECO:0000313" key="3">
    <source>
        <dbReference type="Proteomes" id="UP000689195"/>
    </source>
</evidence>
<dbReference type="OrthoDB" id="319606at2759"/>
<organism evidence="2 3">
    <name type="scientific">Paramecium pentaurelia</name>
    <dbReference type="NCBI Taxonomy" id="43138"/>
    <lineage>
        <taxon>Eukaryota</taxon>
        <taxon>Sar</taxon>
        <taxon>Alveolata</taxon>
        <taxon>Ciliophora</taxon>
        <taxon>Intramacronucleata</taxon>
        <taxon>Oligohymenophorea</taxon>
        <taxon>Peniculida</taxon>
        <taxon>Parameciidae</taxon>
        <taxon>Paramecium</taxon>
    </lineage>
</organism>
<keyword evidence="1" id="KW-0732">Signal</keyword>
<comment type="caution">
    <text evidence="2">The sequence shown here is derived from an EMBL/GenBank/DDBJ whole genome shotgun (WGS) entry which is preliminary data.</text>
</comment>
<reference evidence="2" key="1">
    <citation type="submission" date="2021-01" db="EMBL/GenBank/DDBJ databases">
        <authorList>
            <consortium name="Genoscope - CEA"/>
            <person name="William W."/>
        </authorList>
    </citation>
    <scope>NUCLEOTIDE SEQUENCE</scope>
</reference>
<feature type="chain" id="PRO_5035819936" description="Transmembrane protein" evidence="1">
    <location>
        <begin position="19"/>
        <end position="181"/>
    </location>
</feature>